<dbReference type="EMBL" id="BJYK01000001">
    <property type="protein sequence ID" value="GEN78640.1"/>
    <property type="molecule type" value="Genomic_DNA"/>
</dbReference>
<dbReference type="Proteomes" id="UP000321484">
    <property type="component" value="Unassembled WGS sequence"/>
</dbReference>
<gene>
    <name evidence="2" type="ORF">AFE02nite_03740</name>
</gene>
<feature type="signal peptide" evidence="1">
    <location>
        <begin position="1"/>
        <end position="20"/>
    </location>
</feature>
<evidence type="ECO:0000313" key="2">
    <source>
        <dbReference type="EMBL" id="GEN78640.1"/>
    </source>
</evidence>
<comment type="caution">
    <text evidence="2">The sequence shown here is derived from an EMBL/GenBank/DDBJ whole genome shotgun (WGS) entry which is preliminary data.</text>
</comment>
<accession>A0A511YTW7</accession>
<reference evidence="2 3" key="1">
    <citation type="submission" date="2019-07" db="EMBL/GenBank/DDBJ databases">
        <title>Whole genome shotgun sequence of Actinotalea fermentans NBRC 105374.</title>
        <authorList>
            <person name="Hosoyama A."/>
            <person name="Uohara A."/>
            <person name="Ohji S."/>
            <person name="Ichikawa N."/>
        </authorList>
    </citation>
    <scope>NUCLEOTIDE SEQUENCE [LARGE SCALE GENOMIC DNA]</scope>
    <source>
        <strain evidence="2 3">NBRC 105374</strain>
    </source>
</reference>
<proteinExistence type="predicted"/>
<feature type="chain" id="PRO_5038798864" evidence="1">
    <location>
        <begin position="21"/>
        <end position="261"/>
    </location>
</feature>
<keyword evidence="1" id="KW-0732">Signal</keyword>
<evidence type="ECO:0000256" key="1">
    <source>
        <dbReference type="SAM" id="SignalP"/>
    </source>
</evidence>
<organism evidence="2 3">
    <name type="scientific">Actinotalea fermentans</name>
    <dbReference type="NCBI Taxonomy" id="43671"/>
    <lineage>
        <taxon>Bacteria</taxon>
        <taxon>Bacillati</taxon>
        <taxon>Actinomycetota</taxon>
        <taxon>Actinomycetes</taxon>
        <taxon>Micrococcales</taxon>
        <taxon>Cellulomonadaceae</taxon>
        <taxon>Actinotalea</taxon>
    </lineage>
</organism>
<protein>
    <submittedName>
        <fullName evidence="2">Uncharacterized protein</fullName>
    </submittedName>
</protein>
<sequence length="261" mass="26949">MRSRLSLALAASLLLVPLTAAGAAAVTLHTPHLNTAVDCDGQVLWHFVHNQVAPGNATAGTLTATFDGAGAVVVDASSVLNRVRHYDVVTPSGDTLLGASDTIAEGKLVLSHTECLPGEEPDPECVAGSSVVVTWPDVRLGFFNVTGLVESAATSTSLLPGDYAVTLTSTDPFHAPGYQPEQDQEQWYVVLTLGGSPVATTGTISDLPTDVLTLTEGVGTVSLPDGADGAVATHLLIGLDYSAFWLSPESVEPTQAVFTCI</sequence>
<evidence type="ECO:0000313" key="3">
    <source>
        <dbReference type="Proteomes" id="UP000321484"/>
    </source>
</evidence>
<dbReference type="RefSeq" id="WP_034246918.1">
    <property type="nucleotide sequence ID" value="NZ_BJYK01000001.1"/>
</dbReference>
<name>A0A511YTW7_9CELL</name>
<dbReference type="AlphaFoldDB" id="A0A511YTW7"/>
<keyword evidence="3" id="KW-1185">Reference proteome</keyword>